<name>A0A0C9ZF98_9AGAM</name>
<keyword evidence="2" id="KW-0812">Transmembrane</keyword>
<dbReference type="PANTHER" id="PTHR28136">
    <property type="entry name" value="NUCLEUS EXPORT PROTEIN BRR6"/>
    <property type="match status" value="1"/>
</dbReference>
<feature type="compositionally biased region" description="Basic and acidic residues" evidence="1">
    <location>
        <begin position="119"/>
        <end position="128"/>
    </location>
</feature>
<dbReference type="GO" id="GO:0055088">
    <property type="term" value="P:lipid homeostasis"/>
    <property type="evidence" value="ECO:0007669"/>
    <property type="project" value="InterPro"/>
</dbReference>
<dbReference type="PANTHER" id="PTHR28136:SF1">
    <property type="entry name" value="NUCLEUS EXPORT PROTEIN BRL1"/>
    <property type="match status" value="1"/>
</dbReference>
<feature type="compositionally biased region" description="Polar residues" evidence="1">
    <location>
        <begin position="15"/>
        <end position="25"/>
    </location>
</feature>
<feature type="region of interest" description="Disordered" evidence="1">
    <location>
        <begin position="362"/>
        <end position="392"/>
    </location>
</feature>
<organism evidence="4 5">
    <name type="scientific">Pisolithus microcarpus 441</name>
    <dbReference type="NCBI Taxonomy" id="765257"/>
    <lineage>
        <taxon>Eukaryota</taxon>
        <taxon>Fungi</taxon>
        <taxon>Dikarya</taxon>
        <taxon>Basidiomycota</taxon>
        <taxon>Agaricomycotina</taxon>
        <taxon>Agaricomycetes</taxon>
        <taxon>Agaricomycetidae</taxon>
        <taxon>Boletales</taxon>
        <taxon>Sclerodermatineae</taxon>
        <taxon>Pisolithaceae</taxon>
        <taxon>Pisolithus</taxon>
    </lineage>
</organism>
<feature type="region of interest" description="Disordered" evidence="1">
    <location>
        <begin position="1"/>
        <end position="129"/>
    </location>
</feature>
<evidence type="ECO:0000256" key="2">
    <source>
        <dbReference type="SAM" id="Phobius"/>
    </source>
</evidence>
<dbReference type="SMART" id="SM01042">
    <property type="entry name" value="Brr6_like_C_C"/>
    <property type="match status" value="1"/>
</dbReference>
<gene>
    <name evidence="4" type="ORF">PISMIDRAFT_109056</name>
</gene>
<feature type="compositionally biased region" description="Pro residues" evidence="1">
    <location>
        <begin position="75"/>
        <end position="92"/>
    </location>
</feature>
<dbReference type="InterPro" id="IPR018767">
    <property type="entry name" value="Brl1/Brr6_dom"/>
</dbReference>
<reference evidence="5" key="2">
    <citation type="submission" date="2015-01" db="EMBL/GenBank/DDBJ databases">
        <title>Evolutionary Origins and Diversification of the Mycorrhizal Mutualists.</title>
        <authorList>
            <consortium name="DOE Joint Genome Institute"/>
            <consortium name="Mycorrhizal Genomics Consortium"/>
            <person name="Kohler A."/>
            <person name="Kuo A."/>
            <person name="Nagy L.G."/>
            <person name="Floudas D."/>
            <person name="Copeland A."/>
            <person name="Barry K.W."/>
            <person name="Cichocki N."/>
            <person name="Veneault-Fourrey C."/>
            <person name="LaButti K."/>
            <person name="Lindquist E.A."/>
            <person name="Lipzen A."/>
            <person name="Lundell T."/>
            <person name="Morin E."/>
            <person name="Murat C."/>
            <person name="Riley R."/>
            <person name="Ohm R."/>
            <person name="Sun H."/>
            <person name="Tunlid A."/>
            <person name="Henrissat B."/>
            <person name="Grigoriev I.V."/>
            <person name="Hibbett D.S."/>
            <person name="Martin F."/>
        </authorList>
    </citation>
    <scope>NUCLEOTIDE SEQUENCE [LARGE SCALE GENOMIC DNA]</scope>
    <source>
        <strain evidence="5">441</strain>
    </source>
</reference>
<dbReference type="Proteomes" id="UP000054018">
    <property type="component" value="Unassembled WGS sequence"/>
</dbReference>
<dbReference type="InterPro" id="IPR040202">
    <property type="entry name" value="Brl1/Brr6"/>
</dbReference>
<dbReference type="GO" id="GO:0031965">
    <property type="term" value="C:nuclear membrane"/>
    <property type="evidence" value="ECO:0007669"/>
    <property type="project" value="InterPro"/>
</dbReference>
<proteinExistence type="predicted"/>
<dbReference type="HOGENOM" id="CLU_040960_1_1_1"/>
<accession>A0A0C9ZF98</accession>
<feature type="transmembrane region" description="Helical" evidence="2">
    <location>
        <begin position="311"/>
        <end position="332"/>
    </location>
</feature>
<dbReference type="Pfam" id="PF10104">
    <property type="entry name" value="Brr6_like_C_C"/>
    <property type="match status" value="1"/>
</dbReference>
<keyword evidence="5" id="KW-1185">Reference proteome</keyword>
<evidence type="ECO:0000256" key="1">
    <source>
        <dbReference type="SAM" id="MobiDB-lite"/>
    </source>
</evidence>
<evidence type="ECO:0000313" key="4">
    <source>
        <dbReference type="EMBL" id="KIK18653.1"/>
    </source>
</evidence>
<dbReference type="GO" id="GO:0006998">
    <property type="term" value="P:nuclear envelope organization"/>
    <property type="evidence" value="ECO:0007669"/>
    <property type="project" value="InterPro"/>
</dbReference>
<dbReference type="EMBL" id="KN833800">
    <property type="protein sequence ID" value="KIK18653.1"/>
    <property type="molecule type" value="Genomic_DNA"/>
</dbReference>
<evidence type="ECO:0000259" key="3">
    <source>
        <dbReference type="SMART" id="SM01042"/>
    </source>
</evidence>
<keyword evidence="2" id="KW-0472">Membrane</keyword>
<dbReference type="OrthoDB" id="5961at2759"/>
<feature type="domain" description="Brl1/Brr6" evidence="3">
    <location>
        <begin position="201"/>
        <end position="333"/>
    </location>
</feature>
<feature type="region of interest" description="Disordered" evidence="1">
    <location>
        <begin position="141"/>
        <end position="192"/>
    </location>
</feature>
<sequence>MNARSRSTEAPMDFQFTSRPSSGTTPVWAMPTNGDPSTPQKRPFQDVGSASPAFPGSPLTPMFGENRNVPFIFQRPPPHTNPSPPWAPPPNFSPQKVFPQPQPAQELHDVDMSELSPPKPDENEKENGRVVATGAMRRVFNSRRKANVKSRAMRDPADGSDDEYSEDDRDHARPLTRNTSTHYTLNMPSGPASPSDTPYVLLGYLQFFFNLSLVVVFLYLLVQFILTVQRDVEHRISEYSMDIVQEIGVCAAQYRNNFCETNQIPAMAQQCAAWEACMNRDPTTVGRARIGAELIAEVVNGFVEPISWKTLAFTLTSLSFLTLFVNTLLSLYRSRHNPTSPPPPAPFAVPPGFHHAYLPLGHAGSQKINDDESSEDAPRRRRLEGGQAVKVK</sequence>
<feature type="compositionally biased region" description="Polar residues" evidence="1">
    <location>
        <begin position="176"/>
        <end position="192"/>
    </location>
</feature>
<evidence type="ECO:0000313" key="5">
    <source>
        <dbReference type="Proteomes" id="UP000054018"/>
    </source>
</evidence>
<feature type="compositionally biased region" description="Acidic residues" evidence="1">
    <location>
        <begin position="158"/>
        <end position="167"/>
    </location>
</feature>
<dbReference type="AlphaFoldDB" id="A0A0C9ZF98"/>
<feature type="transmembrane region" description="Helical" evidence="2">
    <location>
        <begin position="207"/>
        <end position="226"/>
    </location>
</feature>
<reference evidence="4 5" key="1">
    <citation type="submission" date="2014-04" db="EMBL/GenBank/DDBJ databases">
        <authorList>
            <consortium name="DOE Joint Genome Institute"/>
            <person name="Kuo A."/>
            <person name="Kohler A."/>
            <person name="Costa M.D."/>
            <person name="Nagy L.G."/>
            <person name="Floudas D."/>
            <person name="Copeland A."/>
            <person name="Barry K.W."/>
            <person name="Cichocki N."/>
            <person name="Veneault-Fourrey C."/>
            <person name="LaButti K."/>
            <person name="Lindquist E.A."/>
            <person name="Lipzen A."/>
            <person name="Lundell T."/>
            <person name="Morin E."/>
            <person name="Murat C."/>
            <person name="Sun H."/>
            <person name="Tunlid A."/>
            <person name="Henrissat B."/>
            <person name="Grigoriev I.V."/>
            <person name="Hibbett D.S."/>
            <person name="Martin F."/>
            <person name="Nordberg H.P."/>
            <person name="Cantor M.N."/>
            <person name="Hua S.X."/>
        </authorList>
    </citation>
    <scope>NUCLEOTIDE SEQUENCE [LARGE SCALE GENOMIC DNA]</scope>
    <source>
        <strain evidence="4 5">441</strain>
    </source>
</reference>
<protein>
    <recommendedName>
        <fullName evidence="3">Brl1/Brr6 domain-containing protein</fullName>
    </recommendedName>
</protein>
<keyword evidence="2" id="KW-1133">Transmembrane helix</keyword>